<proteinExistence type="predicted"/>
<reference evidence="1" key="1">
    <citation type="submission" date="2021-10" db="EMBL/GenBank/DDBJ databases">
        <title>Tropical sea cucumber genome reveals ecological adaptation and Cuvierian tubules defense mechanism.</title>
        <authorList>
            <person name="Chen T."/>
        </authorList>
    </citation>
    <scope>NUCLEOTIDE SEQUENCE</scope>
    <source>
        <strain evidence="1">Nanhai2018</strain>
        <tissue evidence="1">Muscle</tissue>
    </source>
</reference>
<evidence type="ECO:0000313" key="2">
    <source>
        <dbReference type="Proteomes" id="UP001152320"/>
    </source>
</evidence>
<name>A0A9Q1CGA7_HOLLE</name>
<dbReference type="InterPro" id="IPR036691">
    <property type="entry name" value="Endo/exonu/phosph_ase_sf"/>
</dbReference>
<dbReference type="AlphaFoldDB" id="A0A9Q1CGA7"/>
<keyword evidence="2" id="KW-1185">Reference proteome</keyword>
<dbReference type="SUPFAM" id="SSF56219">
    <property type="entry name" value="DNase I-like"/>
    <property type="match status" value="1"/>
</dbReference>
<evidence type="ECO:0000313" key="1">
    <source>
        <dbReference type="EMBL" id="KAJ8044752.1"/>
    </source>
</evidence>
<accession>A0A9Q1CGA7</accession>
<comment type="caution">
    <text evidence="1">The sequence shown here is derived from an EMBL/GenBank/DDBJ whole genome shotgun (WGS) entry which is preliminary data.</text>
</comment>
<dbReference type="EMBL" id="JAIZAY010000003">
    <property type="protein sequence ID" value="KAJ8044752.1"/>
    <property type="molecule type" value="Genomic_DNA"/>
</dbReference>
<protein>
    <recommendedName>
        <fullName evidence="3">Endonuclease/exonuclease/phosphatase domain-containing protein</fullName>
    </recommendedName>
</protein>
<evidence type="ECO:0008006" key="3">
    <source>
        <dbReference type="Google" id="ProtNLM"/>
    </source>
</evidence>
<gene>
    <name evidence="1" type="ORF">HOLleu_07592</name>
</gene>
<dbReference type="Proteomes" id="UP001152320">
    <property type="component" value="Chromosome 3"/>
</dbReference>
<organism evidence="1 2">
    <name type="scientific">Holothuria leucospilota</name>
    <name type="common">Black long sea cucumber</name>
    <name type="synonym">Mertensiothuria leucospilota</name>
    <dbReference type="NCBI Taxonomy" id="206669"/>
    <lineage>
        <taxon>Eukaryota</taxon>
        <taxon>Metazoa</taxon>
        <taxon>Echinodermata</taxon>
        <taxon>Eleutherozoa</taxon>
        <taxon>Echinozoa</taxon>
        <taxon>Holothuroidea</taxon>
        <taxon>Aspidochirotacea</taxon>
        <taxon>Aspidochirotida</taxon>
        <taxon>Holothuriidae</taxon>
        <taxon>Holothuria</taxon>
    </lineage>
</organism>
<sequence length="154" mass="18029">MLLVKNNLTPSRVSNLTDGSESIWAKFSINGTMHYVASWYRDPDAPSEHTSLLREQLSKIMANHKTRKQPCFHILGDFNFSKLHAIFKKTRKNNIHDKWAELRKKVKREVYISHTNYINGMIGDIKNDTKPFWKYINGQKRINIVSPLSRRMAN</sequence>